<dbReference type="EMBL" id="CM029037">
    <property type="protein sequence ID" value="KAG2656522.1"/>
    <property type="molecule type" value="Genomic_DNA"/>
</dbReference>
<gene>
    <name evidence="2" type="ORF">PVAP13_1KG085577</name>
</gene>
<dbReference type="AlphaFoldDB" id="A0A8T0X4N6"/>
<name>A0A8T0X4N6_PANVG</name>
<sequence length="278" mass="28728">MFGTLGCDVGLKEKNACVACLQRGRRHLRGDGRVGGAPAGAHGAGRHPAVRGHRGGDGGAGPEQGGELPARRRAQRRAGQRVQPRPPAAGAPASQLQPVRPAGTAALQPLHVGPPRPRLRARRGRRRRRAAGVAGLRVRHRGRPGGGGVRDLRPRHAVHVRAAGRRGQRELRALPLRAGAGGAGGLHVRQGDVPVHRRRPLPGPAPVQRAGVPGPARRRRRRAAGGAALGRARAGAAAEERRQGAPAGLVAVQASGGGEGVSQEPGEAAVLHVKTNHL</sequence>
<organism evidence="2 3">
    <name type="scientific">Panicum virgatum</name>
    <name type="common">Blackwell switchgrass</name>
    <dbReference type="NCBI Taxonomy" id="38727"/>
    <lineage>
        <taxon>Eukaryota</taxon>
        <taxon>Viridiplantae</taxon>
        <taxon>Streptophyta</taxon>
        <taxon>Embryophyta</taxon>
        <taxon>Tracheophyta</taxon>
        <taxon>Spermatophyta</taxon>
        <taxon>Magnoliopsida</taxon>
        <taxon>Liliopsida</taxon>
        <taxon>Poales</taxon>
        <taxon>Poaceae</taxon>
        <taxon>PACMAD clade</taxon>
        <taxon>Panicoideae</taxon>
        <taxon>Panicodae</taxon>
        <taxon>Paniceae</taxon>
        <taxon>Panicinae</taxon>
        <taxon>Panicum</taxon>
        <taxon>Panicum sect. Hiantes</taxon>
    </lineage>
</organism>
<evidence type="ECO:0000256" key="1">
    <source>
        <dbReference type="SAM" id="MobiDB-lite"/>
    </source>
</evidence>
<evidence type="ECO:0000313" key="2">
    <source>
        <dbReference type="EMBL" id="KAG2656522.1"/>
    </source>
</evidence>
<dbReference type="Proteomes" id="UP000823388">
    <property type="component" value="Chromosome 1K"/>
</dbReference>
<protein>
    <submittedName>
        <fullName evidence="2">Uncharacterized protein</fullName>
    </submittedName>
</protein>
<feature type="region of interest" description="Disordered" evidence="1">
    <location>
        <begin position="28"/>
        <end position="152"/>
    </location>
</feature>
<comment type="caution">
    <text evidence="2">The sequence shown here is derived from an EMBL/GenBank/DDBJ whole genome shotgun (WGS) entry which is preliminary data.</text>
</comment>
<feature type="compositionally biased region" description="Low complexity" evidence="1">
    <location>
        <begin position="224"/>
        <end position="237"/>
    </location>
</feature>
<keyword evidence="3" id="KW-1185">Reference proteome</keyword>
<feature type="compositionally biased region" description="Basic residues" evidence="1">
    <location>
        <begin position="44"/>
        <end position="53"/>
    </location>
</feature>
<evidence type="ECO:0000313" key="3">
    <source>
        <dbReference type="Proteomes" id="UP000823388"/>
    </source>
</evidence>
<reference evidence="2 3" key="1">
    <citation type="submission" date="2020-05" db="EMBL/GenBank/DDBJ databases">
        <title>WGS assembly of Panicum virgatum.</title>
        <authorList>
            <person name="Lovell J.T."/>
            <person name="Jenkins J."/>
            <person name="Shu S."/>
            <person name="Juenger T.E."/>
            <person name="Schmutz J."/>
        </authorList>
    </citation>
    <scope>NUCLEOTIDE SEQUENCE [LARGE SCALE GENOMIC DNA]</scope>
    <source>
        <strain evidence="3">cv. AP13</strain>
    </source>
</reference>
<feature type="compositionally biased region" description="Basic residues" evidence="1">
    <location>
        <begin position="117"/>
        <end position="130"/>
    </location>
</feature>
<proteinExistence type="predicted"/>
<accession>A0A8T0X4N6</accession>
<feature type="region of interest" description="Disordered" evidence="1">
    <location>
        <begin position="197"/>
        <end position="278"/>
    </location>
</feature>